<dbReference type="OrthoDB" id="1682379at2"/>
<dbReference type="InterPro" id="IPR008969">
    <property type="entry name" value="CarboxyPept-like_regulatory"/>
</dbReference>
<dbReference type="InterPro" id="IPR041700">
    <property type="entry name" value="OMP_b-brl_3"/>
</dbReference>
<feature type="domain" description="Outer membrane protein beta-barrel" evidence="6">
    <location>
        <begin position="452"/>
        <end position="904"/>
    </location>
</feature>
<dbReference type="Pfam" id="PF13715">
    <property type="entry name" value="CarbopepD_reg_2"/>
    <property type="match status" value="1"/>
</dbReference>
<dbReference type="Proteomes" id="UP000004095">
    <property type="component" value="Unassembled WGS sequence"/>
</dbReference>
<gene>
    <name evidence="7" type="ORF">M23134_02442</name>
</gene>
<organism evidence="7 8">
    <name type="scientific">Microscilla marina ATCC 23134</name>
    <dbReference type="NCBI Taxonomy" id="313606"/>
    <lineage>
        <taxon>Bacteria</taxon>
        <taxon>Pseudomonadati</taxon>
        <taxon>Bacteroidota</taxon>
        <taxon>Cytophagia</taxon>
        <taxon>Cytophagales</taxon>
        <taxon>Microscillaceae</taxon>
        <taxon>Microscilla</taxon>
    </lineage>
</organism>
<feature type="chain" id="PRO_5002642257" evidence="5">
    <location>
        <begin position="22"/>
        <end position="912"/>
    </location>
</feature>
<comment type="caution">
    <text evidence="7">The sequence shown here is derived from an EMBL/GenBank/DDBJ whole genome shotgun (WGS) entry which is preliminary data.</text>
</comment>
<accession>A1ZKM5</accession>
<evidence type="ECO:0000256" key="2">
    <source>
        <dbReference type="ARBA" id="ARBA00023136"/>
    </source>
</evidence>
<dbReference type="RefSeq" id="WP_002696923.1">
    <property type="nucleotide sequence ID" value="NZ_AAWS01000012.1"/>
</dbReference>
<evidence type="ECO:0000256" key="1">
    <source>
        <dbReference type="ARBA" id="ARBA00004442"/>
    </source>
</evidence>
<dbReference type="SUPFAM" id="SSF49464">
    <property type="entry name" value="Carboxypeptidase regulatory domain-like"/>
    <property type="match status" value="1"/>
</dbReference>
<keyword evidence="8" id="KW-1185">Reference proteome</keyword>
<evidence type="ECO:0000256" key="4">
    <source>
        <dbReference type="SAM" id="MobiDB-lite"/>
    </source>
</evidence>
<dbReference type="Gene3D" id="2.60.40.1120">
    <property type="entry name" value="Carboxypeptidase-like, regulatory domain"/>
    <property type="match status" value="1"/>
</dbReference>
<dbReference type="GO" id="GO:0009279">
    <property type="term" value="C:cell outer membrane"/>
    <property type="evidence" value="ECO:0007669"/>
    <property type="project" value="UniProtKB-SubCell"/>
</dbReference>
<keyword evidence="7" id="KW-0675">Receptor</keyword>
<evidence type="ECO:0000259" key="6">
    <source>
        <dbReference type="Pfam" id="PF14905"/>
    </source>
</evidence>
<evidence type="ECO:0000256" key="3">
    <source>
        <dbReference type="ARBA" id="ARBA00023237"/>
    </source>
</evidence>
<sequence>MKNLSIYLWLLFTGWGLCAQAQNIQGKISDAHGKALPGATVVLVTSPDSLLAKFATTDAQGDFLLKKVKQGKYILQVSFTGFKPFKKALTIAQRQNYEVGKVQLQEDKALLDEVVVKDERIPIVIKKDTIEYNAQAFKTTPHSNVEKLLKQLPGIEVDRNGKIKAQGKEVQKVLVDGKEFFGKDPKIATKNLPADAIDKVQVFDDQSEMSKFTGVDDGNREKTINLKLKKNRKQGYFGNVAAGYGTNDHYKGKFNLHRFNATSQLSLLGTTNNINERPFSIMDYINFMGGLENLGNENGNLSLNGSSGLGAMLQLNNNQALATTSAAGANLNVDLNKRTSLHANYFFNAIRSDINQRSFRETFSDSSSFLTNAQQDQVLKNWNNRLNLRLDHKLSKSQRLRVSTDIMYNQGNNTNVSLSETTQEGVAQNNTSSQTRGNSQEIGVKVRALYRKRFNSRGRSLTLSGQFGLQNLEGNDQLNNVQTLLGLPSSTIRQRQALHNERYNYDLQAAFIEPLGKGKYLELKYQRNNYNNASIKDFYDISQPPQYIEYYLDSLSNRYNNDYTYDQGTLRWMYNRKNFNLTVGASTQYSSLNGVITTSETRINRHFLNVLPSLRFRWNINNNRDLNFNYRTVVQAPSMQQLQPVVDNSNPANIYQGNPNLAAEFVHRLGLAYYSFDMFSGTMLQANLAGRYTQNKITNKVSTDANLNQLSTPVNVAYDANTNGYLAFNTPLRWMHAKVNLQVNGMFNQGLVFINDVQNTIQRQRHSIDIRLENFKKRRMDIRIGAKFSQNVTTYSETAEFNRSFMQEDYYVQGDLDIGKTWNLEVSFTQSVYTDEAFQQGAQTVPVLRASIAKSMLKNRLQMKFTAFDILNRNQGIDRTSHLNYVEESQVQTIGRYFMVSVSYAINKMAKK</sequence>
<reference evidence="7 8" key="1">
    <citation type="submission" date="2007-01" db="EMBL/GenBank/DDBJ databases">
        <authorList>
            <person name="Haygood M."/>
            <person name="Podell S."/>
            <person name="Anderson C."/>
            <person name="Hopkinson B."/>
            <person name="Roe K."/>
            <person name="Barbeau K."/>
            <person name="Gaasterland T."/>
            <person name="Ferriera S."/>
            <person name="Johnson J."/>
            <person name="Kravitz S."/>
            <person name="Beeson K."/>
            <person name="Sutton G."/>
            <person name="Rogers Y.-H."/>
            <person name="Friedman R."/>
            <person name="Frazier M."/>
            <person name="Venter J.C."/>
        </authorList>
    </citation>
    <scope>NUCLEOTIDE SEQUENCE [LARGE SCALE GENOMIC DNA]</scope>
    <source>
        <strain evidence="7 8">ATCC 23134</strain>
    </source>
</reference>
<keyword evidence="3" id="KW-0998">Cell outer membrane</keyword>
<dbReference type="SUPFAM" id="SSF56935">
    <property type="entry name" value="Porins"/>
    <property type="match status" value="1"/>
</dbReference>
<dbReference type="Gene3D" id="2.40.170.20">
    <property type="entry name" value="TonB-dependent receptor, beta-barrel domain"/>
    <property type="match status" value="1"/>
</dbReference>
<evidence type="ECO:0000313" key="8">
    <source>
        <dbReference type="Proteomes" id="UP000004095"/>
    </source>
</evidence>
<keyword evidence="2" id="KW-0472">Membrane</keyword>
<dbReference type="InterPro" id="IPR036942">
    <property type="entry name" value="Beta-barrel_TonB_sf"/>
</dbReference>
<protein>
    <submittedName>
        <fullName evidence="7">TonB-dependent receptor domain protein</fullName>
    </submittedName>
</protein>
<dbReference type="Pfam" id="PF14905">
    <property type="entry name" value="OMP_b-brl_3"/>
    <property type="match status" value="1"/>
</dbReference>
<feature type="signal peptide" evidence="5">
    <location>
        <begin position="1"/>
        <end position="21"/>
    </location>
</feature>
<dbReference type="eggNOG" id="COG1629">
    <property type="taxonomic scope" value="Bacteria"/>
</dbReference>
<evidence type="ECO:0000313" key="7">
    <source>
        <dbReference type="EMBL" id="EAY29251.1"/>
    </source>
</evidence>
<keyword evidence="5" id="KW-0732">Signal</keyword>
<dbReference type="AlphaFoldDB" id="A1ZKM5"/>
<dbReference type="EMBL" id="AAWS01000012">
    <property type="protein sequence ID" value="EAY29251.1"/>
    <property type="molecule type" value="Genomic_DNA"/>
</dbReference>
<name>A1ZKM5_MICM2</name>
<proteinExistence type="predicted"/>
<feature type="region of interest" description="Disordered" evidence="4">
    <location>
        <begin position="420"/>
        <end position="440"/>
    </location>
</feature>
<comment type="subcellular location">
    <subcellularLocation>
        <location evidence="1">Cell outer membrane</location>
    </subcellularLocation>
</comment>
<evidence type="ECO:0000256" key="5">
    <source>
        <dbReference type="SAM" id="SignalP"/>
    </source>
</evidence>